<reference evidence="2" key="1">
    <citation type="submission" date="2014-09" db="EMBL/GenBank/DDBJ databases">
        <authorList>
            <person name="Mudge J."/>
            <person name="Ramaraj T."/>
            <person name="Lindquist I.E."/>
            <person name="Bharti A.K."/>
            <person name="Sundararajan A."/>
            <person name="Cameron C.T."/>
            <person name="Woodward J.E."/>
            <person name="May G.D."/>
            <person name="Brubaker C."/>
            <person name="Broadhvest J."/>
            <person name="Wilkins T.A."/>
        </authorList>
    </citation>
    <scope>NUCLEOTIDE SEQUENCE</scope>
    <source>
        <strain evidence="2">cv. AKA8401</strain>
    </source>
</reference>
<sequence length="48" mass="5510">MICVVCSAVRLRIPWGNDFKLEHLFICNCESKVRCCISSGREIKPLQL</sequence>
<name>A0A0B0N8W9_GOSAR</name>
<evidence type="ECO:0000313" key="2">
    <source>
        <dbReference type="Proteomes" id="UP000032142"/>
    </source>
</evidence>
<accession>A0A0B0N8W9</accession>
<dbReference type="Proteomes" id="UP000032142">
    <property type="component" value="Unassembled WGS sequence"/>
</dbReference>
<comment type="caution">
    <text evidence="1">The sequence shown here is derived from an EMBL/GenBank/DDBJ whole genome shotgun (WGS) entry which is preliminary data.</text>
</comment>
<dbReference type="EMBL" id="JRRC01493968">
    <property type="protein sequence ID" value="KHG08279.1"/>
    <property type="molecule type" value="Genomic_DNA"/>
</dbReference>
<keyword evidence="2" id="KW-1185">Reference proteome</keyword>
<evidence type="ECO:0000313" key="1">
    <source>
        <dbReference type="EMBL" id="KHG08279.1"/>
    </source>
</evidence>
<gene>
    <name evidence="1" type="ORF">F383_35184</name>
</gene>
<protein>
    <submittedName>
        <fullName evidence="1">Uncharacterized protein</fullName>
    </submittedName>
</protein>
<dbReference type="AlphaFoldDB" id="A0A0B0N8W9"/>
<organism evidence="1 2">
    <name type="scientific">Gossypium arboreum</name>
    <name type="common">Tree cotton</name>
    <name type="synonym">Gossypium nanking</name>
    <dbReference type="NCBI Taxonomy" id="29729"/>
    <lineage>
        <taxon>Eukaryota</taxon>
        <taxon>Viridiplantae</taxon>
        <taxon>Streptophyta</taxon>
        <taxon>Embryophyta</taxon>
        <taxon>Tracheophyta</taxon>
        <taxon>Spermatophyta</taxon>
        <taxon>Magnoliopsida</taxon>
        <taxon>eudicotyledons</taxon>
        <taxon>Gunneridae</taxon>
        <taxon>Pentapetalae</taxon>
        <taxon>rosids</taxon>
        <taxon>malvids</taxon>
        <taxon>Malvales</taxon>
        <taxon>Malvaceae</taxon>
        <taxon>Malvoideae</taxon>
        <taxon>Gossypium</taxon>
    </lineage>
</organism>
<proteinExistence type="predicted"/>